<reference evidence="1" key="1">
    <citation type="journal article" date="2019" name="bioRxiv">
        <title>The Genome of the Zebra Mussel, Dreissena polymorpha: A Resource for Invasive Species Research.</title>
        <authorList>
            <person name="McCartney M.A."/>
            <person name="Auch B."/>
            <person name="Kono T."/>
            <person name="Mallez S."/>
            <person name="Zhang Y."/>
            <person name="Obille A."/>
            <person name="Becker A."/>
            <person name="Abrahante J.E."/>
            <person name="Garbe J."/>
            <person name="Badalamenti J.P."/>
            <person name="Herman A."/>
            <person name="Mangelson H."/>
            <person name="Liachko I."/>
            <person name="Sullivan S."/>
            <person name="Sone E.D."/>
            <person name="Koren S."/>
            <person name="Silverstein K.A.T."/>
            <person name="Beckman K.B."/>
            <person name="Gohl D.M."/>
        </authorList>
    </citation>
    <scope>NUCLEOTIDE SEQUENCE</scope>
    <source>
        <strain evidence="1">Duluth1</strain>
        <tissue evidence="1">Whole animal</tissue>
    </source>
</reference>
<dbReference type="EMBL" id="JAIWYP010000010">
    <property type="protein sequence ID" value="KAH3751723.1"/>
    <property type="molecule type" value="Genomic_DNA"/>
</dbReference>
<accession>A0A9D4DME8</accession>
<dbReference type="AlphaFoldDB" id="A0A9D4DME8"/>
<protein>
    <submittedName>
        <fullName evidence="1">Uncharacterized protein</fullName>
    </submittedName>
</protein>
<dbReference type="Proteomes" id="UP000828390">
    <property type="component" value="Unassembled WGS sequence"/>
</dbReference>
<sequence>MELGGSGHDGCNLISPPPTSYEVALCVVPSLESDDSPFLLGVNEIVRISEQYV</sequence>
<reference evidence="1" key="2">
    <citation type="submission" date="2020-11" db="EMBL/GenBank/DDBJ databases">
        <authorList>
            <person name="McCartney M.A."/>
            <person name="Auch B."/>
            <person name="Kono T."/>
            <person name="Mallez S."/>
            <person name="Becker A."/>
            <person name="Gohl D.M."/>
            <person name="Silverstein K.A.T."/>
            <person name="Koren S."/>
            <person name="Bechman K.B."/>
            <person name="Herman A."/>
            <person name="Abrahante J.E."/>
            <person name="Garbe J."/>
        </authorList>
    </citation>
    <scope>NUCLEOTIDE SEQUENCE</scope>
    <source>
        <strain evidence="1">Duluth1</strain>
        <tissue evidence="1">Whole animal</tissue>
    </source>
</reference>
<organism evidence="1 2">
    <name type="scientific">Dreissena polymorpha</name>
    <name type="common">Zebra mussel</name>
    <name type="synonym">Mytilus polymorpha</name>
    <dbReference type="NCBI Taxonomy" id="45954"/>
    <lineage>
        <taxon>Eukaryota</taxon>
        <taxon>Metazoa</taxon>
        <taxon>Spiralia</taxon>
        <taxon>Lophotrochozoa</taxon>
        <taxon>Mollusca</taxon>
        <taxon>Bivalvia</taxon>
        <taxon>Autobranchia</taxon>
        <taxon>Heteroconchia</taxon>
        <taxon>Euheterodonta</taxon>
        <taxon>Imparidentia</taxon>
        <taxon>Neoheterodontei</taxon>
        <taxon>Myida</taxon>
        <taxon>Dreissenoidea</taxon>
        <taxon>Dreissenidae</taxon>
        <taxon>Dreissena</taxon>
    </lineage>
</organism>
<keyword evidence="2" id="KW-1185">Reference proteome</keyword>
<name>A0A9D4DME8_DREPO</name>
<comment type="caution">
    <text evidence="1">The sequence shown here is derived from an EMBL/GenBank/DDBJ whole genome shotgun (WGS) entry which is preliminary data.</text>
</comment>
<gene>
    <name evidence="1" type="ORF">DPMN_186292</name>
</gene>
<proteinExistence type="predicted"/>
<evidence type="ECO:0000313" key="1">
    <source>
        <dbReference type="EMBL" id="KAH3751723.1"/>
    </source>
</evidence>
<evidence type="ECO:0000313" key="2">
    <source>
        <dbReference type="Proteomes" id="UP000828390"/>
    </source>
</evidence>